<evidence type="ECO:0000313" key="2">
    <source>
        <dbReference type="Proteomes" id="UP000620596"/>
    </source>
</evidence>
<dbReference type="InterPro" id="IPR021390">
    <property type="entry name" value="DUF3025"/>
</dbReference>
<sequence>MSSSHTALLLPVDWDRPWLAPWRESGERVALAIDGGAAFHEALNREPGAPRRFVPQSALSAGQAYEQFIFDAGSVPTRDNLHDFFNGLCWLRFPLTKAKLNQLQAAEIAAAGVAPLRGPVRDALTVFDENAALLSAPQPLWDALLDKDWRRLFIDLRPLWQQAQLLLFGHALLEKLVYPRKPVTAHVYRAQTAMKSIANLDAWVAQDLSAEKLAGKPFAPLPVLGVPGWWPENENFSFYDDSLVFRPLQESRTTKNSGRAAGAT</sequence>
<evidence type="ECO:0000313" key="1">
    <source>
        <dbReference type="EMBL" id="GGA95020.1"/>
    </source>
</evidence>
<dbReference type="EMBL" id="BMIG01000004">
    <property type="protein sequence ID" value="GGA95020.1"/>
    <property type="molecule type" value="Genomic_DNA"/>
</dbReference>
<dbReference type="RefSeq" id="WP_229676239.1">
    <property type="nucleotide sequence ID" value="NZ_BMIG01000004.1"/>
</dbReference>
<dbReference type="AlphaFoldDB" id="A0A916WFA1"/>
<reference evidence="1" key="1">
    <citation type="journal article" date="2014" name="Int. J. Syst. Evol. Microbiol.">
        <title>Complete genome sequence of Corynebacterium casei LMG S-19264T (=DSM 44701T), isolated from a smear-ripened cheese.</title>
        <authorList>
            <consortium name="US DOE Joint Genome Institute (JGI-PGF)"/>
            <person name="Walter F."/>
            <person name="Albersmeier A."/>
            <person name="Kalinowski J."/>
            <person name="Ruckert C."/>
        </authorList>
    </citation>
    <scope>NUCLEOTIDE SEQUENCE</scope>
    <source>
        <strain evidence="1">CGMCC 1.15322</strain>
    </source>
</reference>
<dbReference type="Proteomes" id="UP000620596">
    <property type="component" value="Unassembled WGS sequence"/>
</dbReference>
<dbReference type="Pfam" id="PF11227">
    <property type="entry name" value="DUF3025"/>
    <property type="match status" value="1"/>
</dbReference>
<accession>A0A916WFA1</accession>
<keyword evidence="2" id="KW-1185">Reference proteome</keyword>
<protein>
    <recommendedName>
        <fullName evidence="3">DUF3025 domain-containing protein</fullName>
    </recommendedName>
</protein>
<gene>
    <name evidence="1" type="ORF">GCM10011496_15130</name>
</gene>
<proteinExistence type="predicted"/>
<comment type="caution">
    <text evidence="1">The sequence shown here is derived from an EMBL/GenBank/DDBJ whole genome shotgun (WGS) entry which is preliminary data.</text>
</comment>
<reference evidence="1" key="2">
    <citation type="submission" date="2020-09" db="EMBL/GenBank/DDBJ databases">
        <authorList>
            <person name="Sun Q."/>
            <person name="Zhou Y."/>
        </authorList>
    </citation>
    <scope>NUCLEOTIDE SEQUENCE</scope>
    <source>
        <strain evidence="1">CGMCC 1.15322</strain>
    </source>
</reference>
<evidence type="ECO:0008006" key="3">
    <source>
        <dbReference type="Google" id="ProtNLM"/>
    </source>
</evidence>
<organism evidence="1 2">
    <name type="scientific">Polaromonas eurypsychrophila</name>
    <dbReference type="NCBI Taxonomy" id="1614635"/>
    <lineage>
        <taxon>Bacteria</taxon>
        <taxon>Pseudomonadati</taxon>
        <taxon>Pseudomonadota</taxon>
        <taxon>Betaproteobacteria</taxon>
        <taxon>Burkholderiales</taxon>
        <taxon>Comamonadaceae</taxon>
        <taxon>Polaromonas</taxon>
    </lineage>
</organism>
<name>A0A916WFA1_9BURK</name>